<dbReference type="SUPFAM" id="SSF54292">
    <property type="entry name" value="2Fe-2S ferredoxin-like"/>
    <property type="match status" value="1"/>
</dbReference>
<evidence type="ECO:0000313" key="7">
    <source>
        <dbReference type="EMBL" id="SLM17683.1"/>
    </source>
</evidence>
<dbReference type="PROSITE" id="PS00197">
    <property type="entry name" value="2FE2S_FER_1"/>
    <property type="match status" value="1"/>
</dbReference>
<protein>
    <submittedName>
        <fullName evidence="7">Xanthine dehydrogenase, Fe-S binding subunit</fullName>
    </submittedName>
</protein>
<dbReference type="FunFam" id="3.10.20.30:FF:000020">
    <property type="entry name" value="Xanthine dehydrogenase iron-sulfur subunit"/>
    <property type="match status" value="1"/>
</dbReference>
<dbReference type="InterPro" id="IPR012675">
    <property type="entry name" value="Beta-grasp_dom_sf"/>
</dbReference>
<keyword evidence="5" id="KW-0411">Iron-sulfur</keyword>
<reference evidence="7" key="1">
    <citation type="submission" date="2017-02" db="EMBL/GenBank/DDBJ databases">
        <authorList>
            <person name="Regsiter A."/>
            <person name="William W."/>
        </authorList>
    </citation>
    <scope>NUCLEOTIDE SEQUENCE</scope>
    <source>
        <strain evidence="7">BdmA 4</strain>
    </source>
</reference>
<dbReference type="PROSITE" id="PS51085">
    <property type="entry name" value="2FE2S_FER_2"/>
    <property type="match status" value="1"/>
</dbReference>
<dbReference type="AlphaFoldDB" id="A0A3P3XPB0"/>
<dbReference type="PANTHER" id="PTHR44379:SF8">
    <property type="entry name" value="XANTHINE DEHYDROGENASE IRON-SULFUR-BINDING SUBUNIT XDHC-RELATED"/>
    <property type="match status" value="1"/>
</dbReference>
<accession>A0A3P3XPB0</accession>
<dbReference type="GO" id="GO:0016491">
    <property type="term" value="F:oxidoreductase activity"/>
    <property type="evidence" value="ECO:0007669"/>
    <property type="project" value="UniProtKB-KW"/>
</dbReference>
<evidence type="ECO:0000256" key="2">
    <source>
        <dbReference type="ARBA" id="ARBA00022723"/>
    </source>
</evidence>
<keyword evidence="4" id="KW-0408">Iron</keyword>
<keyword evidence="1" id="KW-0001">2Fe-2S</keyword>
<evidence type="ECO:0000259" key="6">
    <source>
        <dbReference type="PROSITE" id="PS51085"/>
    </source>
</evidence>
<name>A0A3P3XPB0_9SPIR</name>
<dbReference type="Pfam" id="PF01799">
    <property type="entry name" value="Fer2_2"/>
    <property type="match status" value="1"/>
</dbReference>
<gene>
    <name evidence="7" type="primary">xdhC</name>
    <name evidence="7" type="ORF">SPIRO4BDMA_40252</name>
</gene>
<feature type="domain" description="2Fe-2S ferredoxin-type" evidence="6">
    <location>
        <begin position="5"/>
        <end position="81"/>
    </location>
</feature>
<organism evidence="7">
    <name type="scientific">uncultured spirochete</name>
    <dbReference type="NCBI Taxonomy" id="156406"/>
    <lineage>
        <taxon>Bacteria</taxon>
        <taxon>Pseudomonadati</taxon>
        <taxon>Spirochaetota</taxon>
        <taxon>Spirochaetia</taxon>
        <taxon>Spirochaetales</taxon>
        <taxon>environmental samples</taxon>
    </lineage>
</organism>
<dbReference type="GO" id="GO:0051537">
    <property type="term" value="F:2 iron, 2 sulfur cluster binding"/>
    <property type="evidence" value="ECO:0007669"/>
    <property type="project" value="UniProtKB-KW"/>
</dbReference>
<evidence type="ECO:0000256" key="1">
    <source>
        <dbReference type="ARBA" id="ARBA00022714"/>
    </source>
</evidence>
<keyword evidence="3" id="KW-0560">Oxidoreductase</keyword>
<dbReference type="PANTHER" id="PTHR44379">
    <property type="entry name" value="OXIDOREDUCTASE WITH IRON-SULFUR SUBUNIT"/>
    <property type="match status" value="1"/>
</dbReference>
<dbReference type="SUPFAM" id="SSF47741">
    <property type="entry name" value="CO dehydrogenase ISP C-domain like"/>
    <property type="match status" value="1"/>
</dbReference>
<evidence type="ECO:0000256" key="5">
    <source>
        <dbReference type="ARBA" id="ARBA00023014"/>
    </source>
</evidence>
<proteinExistence type="predicted"/>
<evidence type="ECO:0000256" key="4">
    <source>
        <dbReference type="ARBA" id="ARBA00023004"/>
    </source>
</evidence>
<dbReference type="InterPro" id="IPR002888">
    <property type="entry name" value="2Fe-2S-bd"/>
</dbReference>
<dbReference type="InterPro" id="IPR051452">
    <property type="entry name" value="Diverse_Oxidoreductases"/>
</dbReference>
<dbReference type="InterPro" id="IPR001041">
    <property type="entry name" value="2Fe-2S_ferredoxin-type"/>
</dbReference>
<keyword evidence="2" id="KW-0479">Metal-binding</keyword>
<dbReference type="Gene3D" id="1.10.150.120">
    <property type="entry name" value="[2Fe-2S]-binding domain"/>
    <property type="match status" value="1"/>
</dbReference>
<evidence type="ECO:0000256" key="3">
    <source>
        <dbReference type="ARBA" id="ARBA00023002"/>
    </source>
</evidence>
<dbReference type="InterPro" id="IPR036884">
    <property type="entry name" value="2Fe-2S-bd_dom_sf"/>
</dbReference>
<dbReference type="Gene3D" id="3.10.20.30">
    <property type="match status" value="1"/>
</dbReference>
<dbReference type="InterPro" id="IPR036010">
    <property type="entry name" value="2Fe-2S_ferredoxin-like_sf"/>
</dbReference>
<dbReference type="InterPro" id="IPR006058">
    <property type="entry name" value="2Fe2S_fd_BS"/>
</dbReference>
<dbReference type="EMBL" id="FWDO01000004">
    <property type="protein sequence ID" value="SLM17683.1"/>
    <property type="molecule type" value="Genomic_DNA"/>
</dbReference>
<sequence length="160" mass="17327">MEKLIPVEMNINYQHYQLNVSPTKRLLDVLREDLGLIGTKECCGIGECGACTVLVNGRAINSCLMLAVEADGTDILTVEGLSHNGRLDSLQEAFLEKGAVQCGFCIPGQLIAAKYLLTQNPHPTRQDVEEGMAGNLCRCGGYERIIDAIMSVAENGEAQE</sequence>
<dbReference type="Pfam" id="PF00111">
    <property type="entry name" value="Fer2"/>
    <property type="match status" value="1"/>
</dbReference>
<dbReference type="GO" id="GO:0046872">
    <property type="term" value="F:metal ion binding"/>
    <property type="evidence" value="ECO:0007669"/>
    <property type="project" value="UniProtKB-KW"/>
</dbReference>